<name>A0A3L9YE74_9FLAO</name>
<dbReference type="InterPro" id="IPR055038">
    <property type="entry name" value="SNaCT8"/>
</dbReference>
<comment type="caution">
    <text evidence="2">The sequence shown here is derived from an EMBL/GenBank/DDBJ whole genome shotgun (WGS) entry which is preliminary data.</text>
</comment>
<dbReference type="Gene3D" id="3.40.50.300">
    <property type="entry name" value="P-loop containing nucleotide triphosphate hydrolases"/>
    <property type="match status" value="1"/>
</dbReference>
<sequence>MDITTFGKNITSSTQLKPNEMQMTPNIEVTSLIKPILDGFKAINNEWDSFFEIGLTDYLHSQTDKYYFTNTFLHRSEKVRFGNIYYPIKATYKNLTTNFEKLDDLFAEYNNITIVGSAGSGKTTLIKHIFLQTIKDSKRIPILIELRNLNDFKGDLEKLITEKILKSKVKPSDGIFKRTLESGDFLFLLDGYDEIFSDKKQEINRQIELFVDSYSKNKFLITTRPGSGIESFPRFYDFKVCPLDDDDVIGFISKIVDEGERKDRIKKIVLDPKNKNYYEFLRNPLLLSMFIMAFENHPEIPKRKSAFYRNVYDTLYSRHDGVTKNSFPREKMTGLQRDDFEGILAIFSYLTLIEGQYSFTNEYLTDILDKVKSSSDYDYNTESLIYDLRTSISILILDGFEYFFPHRSIQEYFTALFINKLPTDKKHKAYQNLSKVLEESSTDYSFNFWSLCFEMDETIFISNFLIPQLKKIHKPLEDKKGEELVVSYFKIINPTLWKRDYDKKGEKTLRILRHANFQNAILDFCEIYDYSDIWFFPEKNNCEKGFVKLYDKQVKEIKGDVKRPPTLVKNKEMLNFLLENGIDKVVEEIRSKIDKKIMNWDMTIKKKKSNIDDLLSRE</sequence>
<dbReference type="PANTHER" id="PTHR46312:SF2">
    <property type="entry name" value="NUCLEOTIDE-BINDING OLIGOMERIZATION DOMAIN-CONTAINING PROTEIN 2-LIKE"/>
    <property type="match status" value="1"/>
</dbReference>
<dbReference type="Pfam" id="PF22714">
    <property type="entry name" value="SNaCT8"/>
    <property type="match status" value="1"/>
</dbReference>
<dbReference type="PANTHER" id="PTHR46312">
    <property type="entry name" value="NACHT DOMAIN-CONTAINING PROTEIN"/>
    <property type="match status" value="1"/>
</dbReference>
<dbReference type="SUPFAM" id="SSF52540">
    <property type="entry name" value="P-loop containing nucleoside triphosphate hydrolases"/>
    <property type="match status" value="1"/>
</dbReference>
<dbReference type="OrthoDB" id="1488560at2"/>
<protein>
    <submittedName>
        <fullName evidence="2">NACHT domain-containing protein</fullName>
    </submittedName>
</protein>
<dbReference type="AlphaFoldDB" id="A0A3L9YE74"/>
<reference evidence="2 3" key="1">
    <citation type="submission" date="2018-10" db="EMBL/GenBank/DDBJ databases">
        <title>Genomic Encyclopedia of Archaeal and Bacterial Type Strains, Phase II (KMG-II): from individual species to whole genera.</title>
        <authorList>
            <person name="Goeker M."/>
        </authorList>
    </citation>
    <scope>NUCLEOTIDE SEQUENCE [LARGE SCALE GENOMIC DNA]</scope>
    <source>
        <strain evidence="2 3">DSM 23424</strain>
    </source>
</reference>
<dbReference type="PROSITE" id="PS50837">
    <property type="entry name" value="NACHT"/>
    <property type="match status" value="1"/>
</dbReference>
<feature type="domain" description="NACHT" evidence="1">
    <location>
        <begin position="110"/>
        <end position="230"/>
    </location>
</feature>
<dbReference type="InterPro" id="IPR027417">
    <property type="entry name" value="P-loop_NTPase"/>
</dbReference>
<dbReference type="EMBL" id="REFC01000019">
    <property type="protein sequence ID" value="RMA56268.1"/>
    <property type="molecule type" value="Genomic_DNA"/>
</dbReference>
<gene>
    <name evidence="2" type="ORF">BXY75_3467</name>
</gene>
<organism evidence="2 3">
    <name type="scientific">Ulvibacter antarcticus</name>
    <dbReference type="NCBI Taxonomy" id="442714"/>
    <lineage>
        <taxon>Bacteria</taxon>
        <taxon>Pseudomonadati</taxon>
        <taxon>Bacteroidota</taxon>
        <taxon>Flavobacteriia</taxon>
        <taxon>Flavobacteriales</taxon>
        <taxon>Flavobacteriaceae</taxon>
        <taxon>Ulvibacter</taxon>
    </lineage>
</organism>
<proteinExistence type="predicted"/>
<dbReference type="Pfam" id="PF05729">
    <property type="entry name" value="NACHT"/>
    <property type="match status" value="1"/>
</dbReference>
<keyword evidence="3" id="KW-1185">Reference proteome</keyword>
<accession>A0A3L9YE74</accession>
<dbReference type="InterPro" id="IPR007111">
    <property type="entry name" value="NACHT_NTPase"/>
</dbReference>
<dbReference type="Proteomes" id="UP000271339">
    <property type="component" value="Unassembled WGS sequence"/>
</dbReference>
<evidence type="ECO:0000313" key="3">
    <source>
        <dbReference type="Proteomes" id="UP000271339"/>
    </source>
</evidence>
<evidence type="ECO:0000313" key="2">
    <source>
        <dbReference type="EMBL" id="RMA56268.1"/>
    </source>
</evidence>
<evidence type="ECO:0000259" key="1">
    <source>
        <dbReference type="PROSITE" id="PS50837"/>
    </source>
</evidence>